<reference evidence="1" key="1">
    <citation type="submission" date="2019-08" db="EMBL/GenBank/DDBJ databases">
        <authorList>
            <person name="Kucharzyk K."/>
            <person name="Murdoch R.W."/>
            <person name="Higgins S."/>
            <person name="Loffler F."/>
        </authorList>
    </citation>
    <scope>NUCLEOTIDE SEQUENCE</scope>
</reference>
<gene>
    <name evidence="1" type="ORF">SDC9_02081</name>
</gene>
<protein>
    <submittedName>
        <fullName evidence="1">Uncharacterized protein</fullName>
    </submittedName>
</protein>
<dbReference type="AlphaFoldDB" id="A0A644SPL7"/>
<accession>A0A644SPL7</accession>
<name>A0A644SPL7_9ZZZZ</name>
<dbReference type="EMBL" id="VSSQ01000003">
    <property type="protein sequence ID" value="MPL56595.1"/>
    <property type="molecule type" value="Genomic_DNA"/>
</dbReference>
<comment type="caution">
    <text evidence="1">The sequence shown here is derived from an EMBL/GenBank/DDBJ whole genome shotgun (WGS) entry which is preliminary data.</text>
</comment>
<sequence>MLRLEVVPQLMDGAKLLLLMTFLMLKEQNMFFLEAMERFISLINQVLLLLYLKKDLFNLKSKLMKHRLTLLFLGLVVLSYSQEKIDDYKKIGNYVWKIVPKLLKNQLIFSIIDFRVFYKNNNYEFINKWKCFYINL</sequence>
<evidence type="ECO:0000313" key="1">
    <source>
        <dbReference type="EMBL" id="MPL56595.1"/>
    </source>
</evidence>
<organism evidence="1">
    <name type="scientific">bioreactor metagenome</name>
    <dbReference type="NCBI Taxonomy" id="1076179"/>
    <lineage>
        <taxon>unclassified sequences</taxon>
        <taxon>metagenomes</taxon>
        <taxon>ecological metagenomes</taxon>
    </lineage>
</organism>
<proteinExistence type="predicted"/>